<dbReference type="Pfam" id="PF01565">
    <property type="entry name" value="FAD_binding_4"/>
    <property type="match status" value="1"/>
</dbReference>
<keyword evidence="4" id="KW-0274">FAD</keyword>
<dbReference type="SUPFAM" id="SSF56176">
    <property type="entry name" value="FAD-binding/transporter-associated domain-like"/>
    <property type="match status" value="1"/>
</dbReference>
<gene>
    <name evidence="7" type="ORF">HNR73_004341</name>
</gene>
<dbReference type="PROSITE" id="PS51387">
    <property type="entry name" value="FAD_PCMH"/>
    <property type="match status" value="1"/>
</dbReference>
<evidence type="ECO:0000313" key="7">
    <source>
        <dbReference type="EMBL" id="MBB6036470.1"/>
    </source>
</evidence>
<accession>A0A841FWX0</accession>
<reference evidence="7 8" key="1">
    <citation type="submission" date="2020-08" db="EMBL/GenBank/DDBJ databases">
        <title>Genomic Encyclopedia of Type Strains, Phase IV (KMG-IV): sequencing the most valuable type-strain genomes for metagenomic binning, comparative biology and taxonomic classification.</title>
        <authorList>
            <person name="Goeker M."/>
        </authorList>
    </citation>
    <scope>NUCLEOTIDE SEQUENCE [LARGE SCALE GENOMIC DNA]</scope>
    <source>
        <strain evidence="7 8">YIM 65646</strain>
    </source>
</reference>
<evidence type="ECO:0000313" key="8">
    <source>
        <dbReference type="Proteomes" id="UP000548476"/>
    </source>
</evidence>
<dbReference type="GO" id="GO:0016491">
    <property type="term" value="F:oxidoreductase activity"/>
    <property type="evidence" value="ECO:0007669"/>
    <property type="project" value="UniProtKB-KW"/>
</dbReference>
<protein>
    <submittedName>
        <fullName evidence="7">FAD/FMN-containing dehydrogenase</fullName>
    </submittedName>
</protein>
<dbReference type="InterPro" id="IPR036318">
    <property type="entry name" value="FAD-bd_PCMH-like_sf"/>
</dbReference>
<dbReference type="PANTHER" id="PTHR42973">
    <property type="entry name" value="BINDING OXIDOREDUCTASE, PUTATIVE (AFU_ORTHOLOGUE AFUA_1G17690)-RELATED"/>
    <property type="match status" value="1"/>
</dbReference>
<evidence type="ECO:0000256" key="4">
    <source>
        <dbReference type="ARBA" id="ARBA00022827"/>
    </source>
</evidence>
<dbReference type="Proteomes" id="UP000548476">
    <property type="component" value="Unassembled WGS sequence"/>
</dbReference>
<dbReference type="EMBL" id="JACHGT010000009">
    <property type="protein sequence ID" value="MBB6036470.1"/>
    <property type="molecule type" value="Genomic_DNA"/>
</dbReference>
<dbReference type="PROSITE" id="PS51318">
    <property type="entry name" value="TAT"/>
    <property type="match status" value="1"/>
</dbReference>
<feature type="domain" description="FAD-binding PCMH-type" evidence="6">
    <location>
        <begin position="59"/>
        <end position="239"/>
    </location>
</feature>
<organism evidence="7 8">
    <name type="scientific">Phytomonospora endophytica</name>
    <dbReference type="NCBI Taxonomy" id="714109"/>
    <lineage>
        <taxon>Bacteria</taxon>
        <taxon>Bacillati</taxon>
        <taxon>Actinomycetota</taxon>
        <taxon>Actinomycetes</taxon>
        <taxon>Micromonosporales</taxon>
        <taxon>Micromonosporaceae</taxon>
        <taxon>Phytomonospora</taxon>
    </lineage>
</organism>
<dbReference type="PANTHER" id="PTHR42973:SF39">
    <property type="entry name" value="FAD-BINDING PCMH-TYPE DOMAIN-CONTAINING PROTEIN"/>
    <property type="match status" value="1"/>
</dbReference>
<dbReference type="GO" id="GO:0071949">
    <property type="term" value="F:FAD binding"/>
    <property type="evidence" value="ECO:0007669"/>
    <property type="project" value="InterPro"/>
</dbReference>
<dbReference type="InterPro" id="IPR050416">
    <property type="entry name" value="FAD-linked_Oxidoreductase"/>
</dbReference>
<dbReference type="Gene3D" id="3.40.462.20">
    <property type="match status" value="1"/>
</dbReference>
<keyword evidence="8" id="KW-1185">Reference proteome</keyword>
<name>A0A841FWX0_9ACTN</name>
<dbReference type="RefSeq" id="WP_203686020.1">
    <property type="nucleotide sequence ID" value="NZ_BONT01000030.1"/>
</dbReference>
<evidence type="ECO:0000259" key="6">
    <source>
        <dbReference type="PROSITE" id="PS51387"/>
    </source>
</evidence>
<dbReference type="InterPro" id="IPR016169">
    <property type="entry name" value="FAD-bd_PCMH_sub2"/>
</dbReference>
<keyword evidence="5" id="KW-0560">Oxidoreductase</keyword>
<comment type="caution">
    <text evidence="7">The sequence shown here is derived from an EMBL/GenBank/DDBJ whole genome shotgun (WGS) entry which is preliminary data.</text>
</comment>
<sequence>MSRRNFLRAGAVGVATVAAATVDAGLTGPAVASEGPGLVEAGPDDPRYEHLRTRGNLRHQGNPDYIVVASTTAQVVKAVQRAVREKRRVVARSGGHCFEDFVDHPGVRVVVDLSTMTGVRFDADRRAFEVRAGTTLGETYRRLHLGWGVTLPGGSCPTVAVGGHVPGGGYGPLSRMHGLISDHLYAVEVVIADRDGRARAVIATREPGDPNRDLWWAHTGGGGGSFGIVTRYWFRTPGAKGTDPSALLPCPPATVLSFTVTWPWENLSRQGFERLVANFGGWCERNSAPGTPSTRLYAELILFRRQFGRHMMIGQVPGEDDALFSRFLTELADGVGATPEPTTVRLPWLNSAQLMPGGDDGRSQRLKCASAYARESLTPRQVAAIHHHLTRDDLDHAGGMLSLNTHGGAVNTVEPSATATAHRDSVMKLFWLSSWTDSAFDERGTRWLRDFYHDFHATTGGVPVDEGAFINYADNGLADPAWNTSGVEYGRIYFGANLDRLRRAKARHDPADVFRHTLSIRA</sequence>
<dbReference type="AlphaFoldDB" id="A0A841FWX0"/>
<dbReference type="InterPro" id="IPR006094">
    <property type="entry name" value="Oxid_FAD_bind_N"/>
</dbReference>
<evidence type="ECO:0000256" key="5">
    <source>
        <dbReference type="ARBA" id="ARBA00023002"/>
    </source>
</evidence>
<dbReference type="InterPro" id="IPR016166">
    <property type="entry name" value="FAD-bd_PCMH"/>
</dbReference>
<dbReference type="Gene3D" id="3.30.465.10">
    <property type="match status" value="1"/>
</dbReference>
<dbReference type="Pfam" id="PF08031">
    <property type="entry name" value="BBE"/>
    <property type="match status" value="1"/>
</dbReference>
<proteinExistence type="inferred from homology"/>
<dbReference type="InterPro" id="IPR012951">
    <property type="entry name" value="BBE"/>
</dbReference>
<evidence type="ECO:0000256" key="2">
    <source>
        <dbReference type="ARBA" id="ARBA00005466"/>
    </source>
</evidence>
<keyword evidence="3" id="KW-0285">Flavoprotein</keyword>
<comment type="cofactor">
    <cofactor evidence="1">
        <name>FAD</name>
        <dbReference type="ChEBI" id="CHEBI:57692"/>
    </cofactor>
</comment>
<comment type="similarity">
    <text evidence="2">Belongs to the oxygen-dependent FAD-linked oxidoreductase family.</text>
</comment>
<dbReference type="InterPro" id="IPR019546">
    <property type="entry name" value="TAT_signal_bac_arc"/>
</dbReference>
<evidence type="ECO:0000256" key="1">
    <source>
        <dbReference type="ARBA" id="ARBA00001974"/>
    </source>
</evidence>
<evidence type="ECO:0000256" key="3">
    <source>
        <dbReference type="ARBA" id="ARBA00022630"/>
    </source>
</evidence>
<dbReference type="NCBIfam" id="TIGR01409">
    <property type="entry name" value="TAT_signal_seq"/>
    <property type="match status" value="1"/>
</dbReference>
<dbReference type="InterPro" id="IPR006311">
    <property type="entry name" value="TAT_signal"/>
</dbReference>